<keyword evidence="11" id="KW-1185">Reference proteome</keyword>
<dbReference type="Pfam" id="PF13802">
    <property type="entry name" value="Gal_mutarotas_2"/>
    <property type="match status" value="1"/>
</dbReference>
<organism evidence="10 11">
    <name type="scientific">Hymenobacter perfusus</name>
    <dbReference type="NCBI Taxonomy" id="1236770"/>
    <lineage>
        <taxon>Bacteria</taxon>
        <taxon>Pseudomonadati</taxon>
        <taxon>Bacteroidota</taxon>
        <taxon>Cytophagia</taxon>
        <taxon>Cytophagales</taxon>
        <taxon>Hymenobacteraceae</taxon>
        <taxon>Hymenobacter</taxon>
    </lineage>
</organism>
<dbReference type="PANTHER" id="PTHR22762">
    <property type="entry name" value="ALPHA-GLUCOSIDASE"/>
    <property type="match status" value="1"/>
</dbReference>
<dbReference type="Pfam" id="PF17137">
    <property type="entry name" value="DUF5110"/>
    <property type="match status" value="1"/>
</dbReference>
<evidence type="ECO:0000256" key="1">
    <source>
        <dbReference type="ARBA" id="ARBA00007806"/>
    </source>
</evidence>
<protein>
    <submittedName>
        <fullName evidence="10">DUF4968 domain-containing protein</fullName>
    </submittedName>
</protein>
<keyword evidence="3 4" id="KW-0326">Glycosidase</keyword>
<dbReference type="InterPro" id="IPR013780">
    <property type="entry name" value="Glyco_hydro_b"/>
</dbReference>
<dbReference type="SUPFAM" id="SSF51445">
    <property type="entry name" value="(Trans)glycosidases"/>
    <property type="match status" value="1"/>
</dbReference>
<accession>A0A428K7Q0</accession>
<evidence type="ECO:0000259" key="9">
    <source>
        <dbReference type="Pfam" id="PF21365"/>
    </source>
</evidence>
<feature type="domain" description="Glycosyl hydrolase family 31 C-terminal" evidence="9">
    <location>
        <begin position="642"/>
        <end position="728"/>
    </location>
</feature>
<dbReference type="SUPFAM" id="SSF74650">
    <property type="entry name" value="Galactose mutarotase-like"/>
    <property type="match status" value="1"/>
</dbReference>
<feature type="domain" description="Glycoside hydrolase family 31 N-terminal" evidence="7">
    <location>
        <begin position="93"/>
        <end position="266"/>
    </location>
</feature>
<feature type="signal peptide" evidence="5">
    <location>
        <begin position="1"/>
        <end position="28"/>
    </location>
</feature>
<evidence type="ECO:0000313" key="11">
    <source>
        <dbReference type="Proteomes" id="UP000270291"/>
    </source>
</evidence>
<proteinExistence type="inferred from homology"/>
<feature type="domain" description="Glycoside hydrolase family 31 TIM barrel" evidence="6">
    <location>
        <begin position="308"/>
        <end position="634"/>
    </location>
</feature>
<dbReference type="InterPro" id="IPR011013">
    <property type="entry name" value="Gal_mutarotase_sf_dom"/>
</dbReference>
<keyword evidence="5" id="KW-0732">Signal</keyword>
<dbReference type="Pfam" id="PF01055">
    <property type="entry name" value="Glyco_hydro_31_2nd"/>
    <property type="match status" value="1"/>
</dbReference>
<dbReference type="Proteomes" id="UP000270291">
    <property type="component" value="Unassembled WGS sequence"/>
</dbReference>
<dbReference type="SUPFAM" id="SSF51011">
    <property type="entry name" value="Glycosyl hydrolase domain"/>
    <property type="match status" value="1"/>
</dbReference>
<comment type="caution">
    <text evidence="10">The sequence shown here is derived from an EMBL/GenBank/DDBJ whole genome shotgun (WGS) entry which is preliminary data.</text>
</comment>
<evidence type="ECO:0000259" key="7">
    <source>
        <dbReference type="Pfam" id="PF13802"/>
    </source>
</evidence>
<dbReference type="Pfam" id="PF21365">
    <property type="entry name" value="Glyco_hydro_31_3rd"/>
    <property type="match status" value="1"/>
</dbReference>
<evidence type="ECO:0000256" key="5">
    <source>
        <dbReference type="SAM" id="SignalP"/>
    </source>
</evidence>
<feature type="domain" description="DUF5110" evidence="8">
    <location>
        <begin position="745"/>
        <end position="812"/>
    </location>
</feature>
<dbReference type="AlphaFoldDB" id="A0A428K7Q0"/>
<gene>
    <name evidence="10" type="ORF">EI293_15745</name>
</gene>
<dbReference type="InterPro" id="IPR000322">
    <property type="entry name" value="Glyco_hydro_31_TIM"/>
</dbReference>
<evidence type="ECO:0000259" key="6">
    <source>
        <dbReference type="Pfam" id="PF01055"/>
    </source>
</evidence>
<dbReference type="InterPro" id="IPR030458">
    <property type="entry name" value="Glyco_hydro_31_AS"/>
</dbReference>
<dbReference type="InterPro" id="IPR048395">
    <property type="entry name" value="Glyco_hydro_31_C"/>
</dbReference>
<evidence type="ECO:0000256" key="3">
    <source>
        <dbReference type="ARBA" id="ARBA00023295"/>
    </source>
</evidence>
<dbReference type="EMBL" id="RWIU01000005">
    <property type="protein sequence ID" value="RSK42369.1"/>
    <property type="molecule type" value="Genomic_DNA"/>
</dbReference>
<dbReference type="Gene3D" id="3.20.20.80">
    <property type="entry name" value="Glycosidases"/>
    <property type="match status" value="1"/>
</dbReference>
<evidence type="ECO:0000256" key="2">
    <source>
        <dbReference type="ARBA" id="ARBA00022801"/>
    </source>
</evidence>
<sequence>MRVRSKTRPPRAASYPVAFLPLPSVVAAAWPPRAFYPLFLPDAPARMAENFDSNYMVNDLAAQARQELRPGRVVAGERQGTDFIFRCDNGVQLSIQVITDKVLRFRYITEGPFPKDFSYAFADGVPVRQELEFLEFREKPDHYRITTDRLICVVDKESLRTRVLNRSGLVLTDDEKGFHWEYDYDSGNDLVKMSKQVQSGAHYYGLGDKPDNMNLRGKQFTNWGTDTYGYQKGSDPLYKNIPFFLGLHQKVAHGIFFDNTFKASFDFAAERADVASFWAQGGEMNYYFIYGPSLMEVTQEYTRLTSPPELPPLWALGYHQCKWSYFPESNVKAIAQGFRDRKIPCDALYLDIDYMDGYRCFTWSPTHFPEPQRMVRELAEDGFKTIVIIDPGIKIDPDYTVHREALKNDYFCRRADGPLMKGSVWPGLCHFPDYTRPEVREWWAGLFKGLIQETGVKGVWNDMNEPAVFEKGTFPDDVRFGYDGLGASHRKAHNIYGMQMARATNEGVKQFSYPNRPFTITRSTYAGGQRYSSGWTGDNIASWEHLWLANIQCQRLSISGFSFVGSDIGGFIDTPDGELYARWVALGAFHPFFRTHSSGDHGDQEPWSFGEYFLDAARGFIELRYRLLPYMYTAFWQYATAGTPILRPLAFLDQADTDTYLRMAEFSLGDHLLVCPITTAGADGRWMYLPRGDWFYYYTDEAKAGGQEVWAAADLTRIPLFIKAGAVVPMYPLMQYVGEKVVEEVDLHVYFKQGEETSVLYEDGGEGYGYEQGQRTTRRFRVTGTAQGLLLQQETEGDYQPTWATYRVVLHGLPFQPTAFSTDGQPATATEATLETGLTLPAVVIGAGFTELVIG</sequence>
<dbReference type="OrthoDB" id="176168at2"/>
<dbReference type="InterPro" id="IPR033403">
    <property type="entry name" value="DUF5110"/>
</dbReference>
<dbReference type="PANTHER" id="PTHR22762:SF120">
    <property type="entry name" value="HETEROGLYCAN GLUCOSIDASE 1"/>
    <property type="match status" value="1"/>
</dbReference>
<dbReference type="Gene3D" id="2.60.40.1180">
    <property type="entry name" value="Golgi alpha-mannosidase II"/>
    <property type="match status" value="2"/>
</dbReference>
<evidence type="ECO:0000259" key="8">
    <source>
        <dbReference type="Pfam" id="PF17137"/>
    </source>
</evidence>
<dbReference type="Gene3D" id="2.60.40.1760">
    <property type="entry name" value="glycosyl hydrolase (family 31)"/>
    <property type="match status" value="1"/>
</dbReference>
<keyword evidence="2 4" id="KW-0378">Hydrolase</keyword>
<dbReference type="GO" id="GO:0005975">
    <property type="term" value="P:carbohydrate metabolic process"/>
    <property type="evidence" value="ECO:0007669"/>
    <property type="project" value="InterPro"/>
</dbReference>
<reference evidence="10 11" key="1">
    <citation type="submission" date="2018-12" db="EMBL/GenBank/DDBJ databases">
        <authorList>
            <person name="Feng G."/>
            <person name="Zhu H."/>
        </authorList>
    </citation>
    <scope>NUCLEOTIDE SEQUENCE [LARGE SCALE GENOMIC DNA]</scope>
    <source>
        <strain evidence="10 11">LMG 26000</strain>
    </source>
</reference>
<evidence type="ECO:0000256" key="4">
    <source>
        <dbReference type="RuleBase" id="RU361185"/>
    </source>
</evidence>
<dbReference type="GO" id="GO:0004553">
    <property type="term" value="F:hydrolase activity, hydrolyzing O-glycosyl compounds"/>
    <property type="evidence" value="ECO:0007669"/>
    <property type="project" value="InterPro"/>
</dbReference>
<dbReference type="InterPro" id="IPR025887">
    <property type="entry name" value="Glyco_hydro_31_N_dom"/>
</dbReference>
<evidence type="ECO:0000313" key="10">
    <source>
        <dbReference type="EMBL" id="RSK42369.1"/>
    </source>
</evidence>
<dbReference type="GO" id="GO:0030246">
    <property type="term" value="F:carbohydrate binding"/>
    <property type="evidence" value="ECO:0007669"/>
    <property type="project" value="InterPro"/>
</dbReference>
<name>A0A428K7Q0_9BACT</name>
<feature type="chain" id="PRO_5019168059" evidence="5">
    <location>
        <begin position="29"/>
        <end position="855"/>
    </location>
</feature>
<dbReference type="CDD" id="cd06604">
    <property type="entry name" value="GH31_glucosidase_II_MalA"/>
    <property type="match status" value="1"/>
</dbReference>
<dbReference type="CDD" id="cd14752">
    <property type="entry name" value="GH31_N"/>
    <property type="match status" value="1"/>
</dbReference>
<dbReference type="PROSITE" id="PS00129">
    <property type="entry name" value="GLYCOSYL_HYDROL_F31_1"/>
    <property type="match status" value="1"/>
</dbReference>
<comment type="similarity">
    <text evidence="1 4">Belongs to the glycosyl hydrolase 31 family.</text>
</comment>
<dbReference type="InterPro" id="IPR017853">
    <property type="entry name" value="GH"/>
</dbReference>